<feature type="transmembrane region" description="Helical" evidence="8">
    <location>
        <begin position="213"/>
        <end position="230"/>
    </location>
</feature>
<feature type="transmembrane region" description="Helical" evidence="8">
    <location>
        <begin position="90"/>
        <end position="109"/>
    </location>
</feature>
<evidence type="ECO:0000313" key="10">
    <source>
        <dbReference type="EMBL" id="XDP94640.1"/>
    </source>
</evidence>
<dbReference type="RefSeq" id="WP_369156402.1">
    <property type="nucleotide sequence ID" value="NZ_CP163429.1"/>
</dbReference>
<evidence type="ECO:0000256" key="5">
    <source>
        <dbReference type="ARBA" id="ARBA00022989"/>
    </source>
</evidence>
<evidence type="ECO:0000256" key="6">
    <source>
        <dbReference type="ARBA" id="ARBA00023136"/>
    </source>
</evidence>
<dbReference type="Gene3D" id="1.20.1720.10">
    <property type="entry name" value="Multidrug resistance protein D"/>
    <property type="match status" value="1"/>
</dbReference>
<feature type="transmembrane region" description="Helical" evidence="8">
    <location>
        <begin position="350"/>
        <end position="367"/>
    </location>
</feature>
<feature type="transmembrane region" description="Helical" evidence="8">
    <location>
        <begin position="320"/>
        <end position="338"/>
    </location>
</feature>
<protein>
    <submittedName>
        <fullName evidence="10">MFS transporter</fullName>
    </submittedName>
</protein>
<dbReference type="SUPFAM" id="SSF103473">
    <property type="entry name" value="MFS general substrate transporter"/>
    <property type="match status" value="1"/>
</dbReference>
<dbReference type="AlphaFoldDB" id="A0AB39LNW0"/>
<dbReference type="InterPro" id="IPR011701">
    <property type="entry name" value="MFS"/>
</dbReference>
<keyword evidence="3" id="KW-1003">Cell membrane</keyword>
<feature type="transmembrane region" description="Helical" evidence="8">
    <location>
        <begin position="379"/>
        <end position="404"/>
    </location>
</feature>
<dbReference type="GO" id="GO:0005886">
    <property type="term" value="C:plasma membrane"/>
    <property type="evidence" value="ECO:0007669"/>
    <property type="project" value="UniProtKB-SubCell"/>
</dbReference>
<proteinExistence type="predicted"/>
<dbReference type="PANTHER" id="PTHR42718:SF39">
    <property type="entry name" value="ACTINORHODIN TRANSPORTER-RELATED"/>
    <property type="match status" value="1"/>
</dbReference>
<evidence type="ECO:0000256" key="4">
    <source>
        <dbReference type="ARBA" id="ARBA00022692"/>
    </source>
</evidence>
<dbReference type="PANTHER" id="PTHR42718">
    <property type="entry name" value="MAJOR FACILITATOR SUPERFAMILY MULTIDRUG TRANSPORTER MFSC"/>
    <property type="match status" value="1"/>
</dbReference>
<dbReference type="PRINTS" id="PR01036">
    <property type="entry name" value="TCRTETB"/>
</dbReference>
<name>A0AB39LNW0_9ACTN</name>
<feature type="transmembrane region" description="Helical" evidence="8">
    <location>
        <begin position="462"/>
        <end position="480"/>
    </location>
</feature>
<dbReference type="Pfam" id="PF07690">
    <property type="entry name" value="MFS_1"/>
    <property type="match status" value="1"/>
</dbReference>
<keyword evidence="6 8" id="KW-0472">Membrane</keyword>
<feature type="transmembrane region" description="Helical" evidence="8">
    <location>
        <begin position="242"/>
        <end position="262"/>
    </location>
</feature>
<feature type="domain" description="Major facilitator superfamily (MFS) profile" evidence="9">
    <location>
        <begin position="24"/>
        <end position="483"/>
    </location>
</feature>
<feature type="transmembrane region" description="Helical" evidence="8">
    <location>
        <begin position="425"/>
        <end position="442"/>
    </location>
</feature>
<accession>A0AB39LNW0</accession>
<evidence type="ECO:0000256" key="1">
    <source>
        <dbReference type="ARBA" id="ARBA00004651"/>
    </source>
</evidence>
<evidence type="ECO:0000256" key="7">
    <source>
        <dbReference type="ARBA" id="ARBA00023251"/>
    </source>
</evidence>
<reference evidence="10" key="1">
    <citation type="submission" date="2024-07" db="EMBL/GenBank/DDBJ databases">
        <authorList>
            <person name="Yu S.T."/>
        </authorList>
    </citation>
    <scope>NUCLEOTIDE SEQUENCE</scope>
    <source>
        <strain evidence="10">R02</strain>
    </source>
</reference>
<evidence type="ECO:0000256" key="2">
    <source>
        <dbReference type="ARBA" id="ARBA00022448"/>
    </source>
</evidence>
<dbReference type="PROSITE" id="PS50850">
    <property type="entry name" value="MFS"/>
    <property type="match status" value="1"/>
</dbReference>
<feature type="transmembrane region" description="Helical" evidence="8">
    <location>
        <begin position="148"/>
        <end position="170"/>
    </location>
</feature>
<dbReference type="InterPro" id="IPR020846">
    <property type="entry name" value="MFS_dom"/>
</dbReference>
<evidence type="ECO:0000259" key="9">
    <source>
        <dbReference type="PROSITE" id="PS50850"/>
    </source>
</evidence>
<feature type="transmembrane region" description="Helical" evidence="8">
    <location>
        <begin position="182"/>
        <end position="201"/>
    </location>
</feature>
<dbReference type="GO" id="GO:0046677">
    <property type="term" value="P:response to antibiotic"/>
    <property type="evidence" value="ECO:0007669"/>
    <property type="project" value="UniProtKB-KW"/>
</dbReference>
<feature type="transmembrane region" description="Helical" evidence="8">
    <location>
        <begin position="22"/>
        <end position="46"/>
    </location>
</feature>
<gene>
    <name evidence="10" type="ORF">AB5J57_14360</name>
</gene>
<dbReference type="GO" id="GO:0022857">
    <property type="term" value="F:transmembrane transporter activity"/>
    <property type="evidence" value="ECO:0007669"/>
    <property type="project" value="InterPro"/>
</dbReference>
<keyword evidence="2" id="KW-0813">Transport</keyword>
<dbReference type="InterPro" id="IPR036259">
    <property type="entry name" value="MFS_trans_sf"/>
</dbReference>
<feature type="transmembrane region" description="Helical" evidence="8">
    <location>
        <begin position="283"/>
        <end position="308"/>
    </location>
</feature>
<organism evidence="10">
    <name type="scientific">Streptomyces sp. R02</name>
    <dbReference type="NCBI Taxonomy" id="3238623"/>
    <lineage>
        <taxon>Bacteria</taxon>
        <taxon>Bacillati</taxon>
        <taxon>Actinomycetota</taxon>
        <taxon>Actinomycetes</taxon>
        <taxon>Kitasatosporales</taxon>
        <taxon>Streptomycetaceae</taxon>
        <taxon>Streptomyces</taxon>
    </lineage>
</organism>
<keyword evidence="5 8" id="KW-1133">Transmembrane helix</keyword>
<feature type="transmembrane region" description="Helical" evidence="8">
    <location>
        <begin position="115"/>
        <end position="136"/>
    </location>
</feature>
<sequence length="509" mass="53340">MHSTDIAHARTPEPATGDRRRWFALAIVMTAAFMDLVDVTIVNIAVPSIQRDEGASFSQIQWITAGYALAFAAGLVTGGRLGDIHGRKRIFLLGIGGFTVASALCGFAVNPEMLVASRILQGAMAALMVPQVLSIVHATFPAHERGKVFGLFGAIVGLGAVSGPLLGALLTQGNLFGLEWRPIFLINLPVGVAALVLGSRFITESKAPRALKLDLPGVALVTLALLMLLYPLTRGRELGWPVWGYVSMAGALVVFAALVAYERAKGARDGAPLIELSLFRVKSFAAGIAVQTVFGVGLGVFFLVWTLYMQIGLGWSALRAGLTGVPFSVAVSVAAGVSVQQLVPRYGRKVLQAGALVMAAGVLIYLAEAERYGLAVTSWQMVLPLAVMGVGMGLIVAPLTDAVLSEVPREHAGSASGLINTVQQMGNALGLGLVSVVFFGVIDEPLAPAETGPAFVDGFTHALGWVAAVLGVIFLLMFALPKRPAQHVEGADLEEKAPVAGEKEPELVP</sequence>
<evidence type="ECO:0000256" key="3">
    <source>
        <dbReference type="ARBA" id="ARBA00022475"/>
    </source>
</evidence>
<keyword evidence="7" id="KW-0046">Antibiotic resistance</keyword>
<dbReference type="NCBIfam" id="TIGR00711">
    <property type="entry name" value="efflux_EmrB"/>
    <property type="match status" value="1"/>
</dbReference>
<comment type="subcellular location">
    <subcellularLocation>
        <location evidence="1">Cell membrane</location>
        <topology evidence="1">Multi-pass membrane protein</topology>
    </subcellularLocation>
</comment>
<feature type="transmembrane region" description="Helical" evidence="8">
    <location>
        <begin position="58"/>
        <end position="78"/>
    </location>
</feature>
<dbReference type="InterPro" id="IPR004638">
    <property type="entry name" value="EmrB-like"/>
</dbReference>
<dbReference type="Gene3D" id="1.20.1250.20">
    <property type="entry name" value="MFS general substrate transporter like domains"/>
    <property type="match status" value="1"/>
</dbReference>
<dbReference type="EMBL" id="CP163429">
    <property type="protein sequence ID" value="XDP94640.1"/>
    <property type="molecule type" value="Genomic_DNA"/>
</dbReference>
<dbReference type="CDD" id="cd17321">
    <property type="entry name" value="MFS_MMR_MDR_like"/>
    <property type="match status" value="1"/>
</dbReference>
<keyword evidence="4 8" id="KW-0812">Transmembrane</keyword>
<evidence type="ECO:0000256" key="8">
    <source>
        <dbReference type="SAM" id="Phobius"/>
    </source>
</evidence>